<reference evidence="6 7" key="1">
    <citation type="submission" date="2018-08" db="EMBL/GenBank/DDBJ databases">
        <title>Complete genome sequence of type strain Thalassospira indica MCCC 1A01103T, isolated from isolated from deep seawater of the Indian Ocean.</title>
        <authorList>
            <person name="Liu Y."/>
        </authorList>
    </citation>
    <scope>NUCLEOTIDE SEQUENCE [LARGE SCALE GENOMIC DNA]</scope>
    <source>
        <strain evidence="6 7">PB8BT</strain>
    </source>
</reference>
<dbReference type="CDD" id="cd07720">
    <property type="entry name" value="OPHC2-like_MBL-fold"/>
    <property type="match status" value="1"/>
</dbReference>
<feature type="domain" description="Metallo-beta-lactamase" evidence="5">
    <location>
        <begin position="100"/>
        <end position="304"/>
    </location>
</feature>
<dbReference type="InterPro" id="IPR001279">
    <property type="entry name" value="Metallo-B-lactamas"/>
</dbReference>
<dbReference type="Pfam" id="PF00753">
    <property type="entry name" value="Lactamase_B"/>
    <property type="match status" value="1"/>
</dbReference>
<dbReference type="PROSITE" id="PS51318">
    <property type="entry name" value="TAT"/>
    <property type="match status" value="1"/>
</dbReference>
<keyword evidence="3" id="KW-0378">Hydrolase</keyword>
<keyword evidence="2" id="KW-0479">Metal-binding</keyword>
<comment type="similarity">
    <text evidence="1">Belongs to the metallo-beta-lactamase superfamily.</text>
</comment>
<evidence type="ECO:0000259" key="5">
    <source>
        <dbReference type="SMART" id="SM00849"/>
    </source>
</evidence>
<evidence type="ECO:0000256" key="3">
    <source>
        <dbReference type="ARBA" id="ARBA00022801"/>
    </source>
</evidence>
<keyword evidence="7" id="KW-1185">Reference proteome</keyword>
<dbReference type="SMART" id="SM00849">
    <property type="entry name" value="Lactamase_B"/>
    <property type="match status" value="1"/>
</dbReference>
<evidence type="ECO:0000256" key="1">
    <source>
        <dbReference type="ARBA" id="ARBA00007749"/>
    </source>
</evidence>
<dbReference type="Gene3D" id="3.60.15.10">
    <property type="entry name" value="Ribonuclease Z/Hydroxyacylglutathione hydrolase-like"/>
    <property type="match status" value="1"/>
</dbReference>
<keyword evidence="4" id="KW-0862">Zinc</keyword>
<evidence type="ECO:0000256" key="2">
    <source>
        <dbReference type="ARBA" id="ARBA00022723"/>
    </source>
</evidence>
<gene>
    <name evidence="6" type="ORF">DY252_12700</name>
</gene>
<dbReference type="EMBL" id="CP031555">
    <property type="protein sequence ID" value="AXO14986.1"/>
    <property type="molecule type" value="Genomic_DNA"/>
</dbReference>
<dbReference type="Proteomes" id="UP000256971">
    <property type="component" value="Chromosome"/>
</dbReference>
<evidence type="ECO:0000313" key="7">
    <source>
        <dbReference type="Proteomes" id="UP000256971"/>
    </source>
</evidence>
<dbReference type="InterPro" id="IPR051013">
    <property type="entry name" value="MBL_superfamily_lactonases"/>
</dbReference>
<accession>A0ABN5NF44</accession>
<evidence type="ECO:0000313" key="6">
    <source>
        <dbReference type="EMBL" id="AXO14986.1"/>
    </source>
</evidence>
<dbReference type="PANTHER" id="PTHR42978:SF6">
    <property type="entry name" value="QUORUM-QUENCHING LACTONASE YTNP-RELATED"/>
    <property type="match status" value="1"/>
</dbReference>
<evidence type="ECO:0000256" key="4">
    <source>
        <dbReference type="ARBA" id="ARBA00022833"/>
    </source>
</evidence>
<dbReference type="InterPro" id="IPR036866">
    <property type="entry name" value="RibonucZ/Hydroxyglut_hydro"/>
</dbReference>
<organism evidence="6 7">
    <name type="scientific">Thalassospira indica</name>
    <dbReference type="NCBI Taxonomy" id="1891279"/>
    <lineage>
        <taxon>Bacteria</taxon>
        <taxon>Pseudomonadati</taxon>
        <taxon>Pseudomonadota</taxon>
        <taxon>Alphaproteobacteria</taxon>
        <taxon>Rhodospirillales</taxon>
        <taxon>Thalassospiraceae</taxon>
        <taxon>Thalassospira</taxon>
    </lineage>
</organism>
<proteinExistence type="inferred from homology"/>
<dbReference type="PANTHER" id="PTHR42978">
    <property type="entry name" value="QUORUM-QUENCHING LACTONASE YTNP-RELATED-RELATED"/>
    <property type="match status" value="1"/>
</dbReference>
<protein>
    <submittedName>
        <fullName evidence="6">MBL fold metallo-hydrolase</fullName>
    </submittedName>
</protein>
<dbReference type="SUPFAM" id="SSF56281">
    <property type="entry name" value="Metallo-hydrolase/oxidoreductase"/>
    <property type="match status" value="1"/>
</dbReference>
<sequence length="326" mass="35207">MSAFIQKNIYVEDAMSGSNSWSRRDVLKSSLALAGMGATGLFPAAASALGSLKLGASDITVISDGNLMLPLSFAFPDVSQDELVALLKAEGQPTDALLPDCNITVLRRGDRVVMFDVGAGPNFMPSAGKLMDNIDAAGVTPDEVTDIVFTHAHPDHLWGLIDDFDELIFADVRYHMNRIEWEYWQAEDTLEKTPDARKSFVVGARNRMVFLEDRIELFDYGAEVVPGVEAVDTAGHTPGHTSFMIHDGSNSALVVGDAITNIAVSLIHPEWPSGSDQDAEKGIATRKMLLDRLAVDGSRIIGFHMPHPGLGVIERAGPAYRFVVAG</sequence>
<name>A0ABN5NF44_9PROT</name>
<dbReference type="InterPro" id="IPR006311">
    <property type="entry name" value="TAT_signal"/>
</dbReference>